<dbReference type="InterPro" id="IPR013005">
    <property type="entry name" value="Ribosomal_uL4-like"/>
</dbReference>
<proteinExistence type="inferred from homology"/>
<dbReference type="Pfam" id="PF00573">
    <property type="entry name" value="Ribosomal_L4"/>
    <property type="match status" value="1"/>
</dbReference>
<comment type="similarity">
    <text evidence="2">Belongs to the universal ribosomal protein uL4 family.</text>
</comment>
<dbReference type="RefSeq" id="YP_009296932.1">
    <property type="nucleotide sequence ID" value="NC_031173.1"/>
</dbReference>
<feature type="region of interest" description="Disordered" evidence="9">
    <location>
        <begin position="46"/>
        <end position="92"/>
    </location>
</feature>
<reference evidence="11" key="2">
    <citation type="submission" date="2017-03" db="EMBL/GenBank/DDBJ databases">
        <title>The new red algal subphylum Proteorhodophytina comprises the largest and most divergent plastid genomes known.</title>
        <authorList>
            <person name="Munoz-Gomez S.A."/>
            <person name="Mejia-Franco F.G."/>
            <person name="Durnin K."/>
            <person name="Morgan C."/>
            <person name="Grisdale C.J."/>
            <person name="Archibald J.M."/>
            <person name="Slamovits C.H."/>
        </authorList>
    </citation>
    <scope>NUCLEOTIDE SEQUENCE</scope>
    <source>
        <strain evidence="11">UTEX LB2854</strain>
    </source>
</reference>
<dbReference type="HAMAP" id="MF_01328_B">
    <property type="entry name" value="Ribosomal_uL4_B"/>
    <property type="match status" value="1"/>
</dbReference>
<reference evidence="10" key="1">
    <citation type="journal article" date="2016" name="BMC Biol.">
        <title>Parallel evolution of highly conserved plastid genome architecture in red seaweeds and seed plants.</title>
        <authorList>
            <person name="Lee J."/>
            <person name="Cho C.H."/>
            <person name="Park S.I."/>
            <person name="Choi J.W."/>
            <person name="Song H.S."/>
            <person name="West J.A."/>
            <person name="Bhattacharya D."/>
            <person name="Yoon H.S."/>
        </authorList>
    </citation>
    <scope>NUCLEOTIDE SEQUENCE</scope>
</reference>
<name>A0A1C9CD21_9RHOD</name>
<sequence>MASQVELKYSIYDTDGKTKQESALKLKVATDSSSYVVHRAMVKQFADRRQGTASTKTRSEVRGGGRKPWKQKGSGRARAGSNRSPLWKGGGVTFGPKPRSYAKKMNRKEWRLALRTLLHNKYNDTIIVKDISSLFESPSTKSMSNLLQEWKISIAEKSLIVLEHQDQNIYLSARNLPSVKTICASNLNILDLLNSKNIIITQAALNKIQEVFND</sequence>
<keyword evidence="10" id="KW-0934">Plastid</keyword>
<dbReference type="EMBL" id="KX284718">
    <property type="protein sequence ID" value="AOM66275.1"/>
    <property type="molecule type" value="Genomic_DNA"/>
</dbReference>
<keyword evidence="4" id="KW-0694">RNA-binding</keyword>
<dbReference type="GO" id="GO:0006412">
    <property type="term" value="P:translation"/>
    <property type="evidence" value="ECO:0007669"/>
    <property type="project" value="InterPro"/>
</dbReference>
<dbReference type="PANTHER" id="PTHR10746:SF17">
    <property type="entry name" value="LARGE RIBOSOMAL SUBUNIT PROTEIN UL4C"/>
    <property type="match status" value="1"/>
</dbReference>
<gene>
    <name evidence="10" type="primary">rpl4</name>
    <name evidence="10" type="ORF">Bangp_193</name>
</gene>
<dbReference type="GeneID" id="29073346"/>
<evidence type="ECO:0000256" key="2">
    <source>
        <dbReference type="ARBA" id="ARBA00010528"/>
    </source>
</evidence>
<evidence type="ECO:0000256" key="6">
    <source>
        <dbReference type="ARBA" id="ARBA00023274"/>
    </source>
</evidence>
<evidence type="ECO:0000256" key="7">
    <source>
        <dbReference type="ARBA" id="ARBA00035208"/>
    </source>
</evidence>
<dbReference type="GO" id="GO:0003735">
    <property type="term" value="F:structural constituent of ribosome"/>
    <property type="evidence" value="ECO:0007669"/>
    <property type="project" value="InterPro"/>
</dbReference>
<dbReference type="Gene3D" id="3.40.1370.10">
    <property type="match status" value="1"/>
</dbReference>
<dbReference type="GO" id="GO:1990904">
    <property type="term" value="C:ribonucleoprotein complex"/>
    <property type="evidence" value="ECO:0007669"/>
    <property type="project" value="UniProtKB-KW"/>
</dbReference>
<protein>
    <recommendedName>
        <fullName evidence="7">Large ribosomal subunit protein uL4c</fullName>
    </recommendedName>
    <alternativeName>
        <fullName evidence="8">50S ribosomal protein L4, chloroplastic</fullName>
    </alternativeName>
</protein>
<dbReference type="InterPro" id="IPR023574">
    <property type="entry name" value="Ribosomal_uL4_dom_sf"/>
</dbReference>
<evidence type="ECO:0000256" key="5">
    <source>
        <dbReference type="ARBA" id="ARBA00022980"/>
    </source>
</evidence>
<comment type="function">
    <text evidence="1">Probably binds the 23S rRNA.</text>
</comment>
<evidence type="ECO:0000313" key="10">
    <source>
        <dbReference type="EMBL" id="AOM66275.1"/>
    </source>
</evidence>
<evidence type="ECO:0000313" key="11">
    <source>
        <dbReference type="EMBL" id="ARO90363.1"/>
    </source>
</evidence>
<evidence type="ECO:0000256" key="3">
    <source>
        <dbReference type="ARBA" id="ARBA00022730"/>
    </source>
</evidence>
<geneLocation type="plastid" evidence="10"/>
<dbReference type="InterPro" id="IPR002136">
    <property type="entry name" value="Ribosomal_uL4"/>
</dbReference>
<dbReference type="PANTHER" id="PTHR10746">
    <property type="entry name" value="50S RIBOSOMAL PROTEIN L4"/>
    <property type="match status" value="1"/>
</dbReference>
<dbReference type="AlphaFoldDB" id="A0A1C9CD21"/>
<dbReference type="NCBIfam" id="TIGR03953">
    <property type="entry name" value="rplD_bact"/>
    <property type="match status" value="1"/>
</dbReference>
<keyword evidence="11" id="KW-0150">Chloroplast</keyword>
<accession>A0A1C9CD21</accession>
<organism evidence="10">
    <name type="scientific">Bangiopsis subsimplex</name>
    <dbReference type="NCBI Taxonomy" id="139980"/>
    <lineage>
        <taxon>Eukaryota</taxon>
        <taxon>Rhodophyta</taxon>
        <taxon>Stylonematophyceae</taxon>
        <taxon>Stylonematales</taxon>
        <taxon>Stylonemataceae</taxon>
        <taxon>Bangiopsis</taxon>
    </lineage>
</organism>
<keyword evidence="3" id="KW-0699">rRNA-binding</keyword>
<keyword evidence="5 10" id="KW-0689">Ribosomal protein</keyword>
<dbReference type="GO" id="GO:0019843">
    <property type="term" value="F:rRNA binding"/>
    <property type="evidence" value="ECO:0007669"/>
    <property type="project" value="UniProtKB-KW"/>
</dbReference>
<evidence type="ECO:0000256" key="4">
    <source>
        <dbReference type="ARBA" id="ARBA00022884"/>
    </source>
</evidence>
<keyword evidence="6" id="KW-0687">Ribonucleoprotein</keyword>
<feature type="compositionally biased region" description="Basic residues" evidence="9">
    <location>
        <begin position="64"/>
        <end position="75"/>
    </location>
</feature>
<dbReference type="GO" id="GO:0005840">
    <property type="term" value="C:ribosome"/>
    <property type="evidence" value="ECO:0007669"/>
    <property type="project" value="UniProtKB-KW"/>
</dbReference>
<evidence type="ECO:0000256" key="9">
    <source>
        <dbReference type="SAM" id="MobiDB-lite"/>
    </source>
</evidence>
<dbReference type="EMBL" id="KY709207">
    <property type="protein sequence ID" value="ARO90363.1"/>
    <property type="molecule type" value="Genomic_DNA"/>
</dbReference>
<evidence type="ECO:0000256" key="8">
    <source>
        <dbReference type="ARBA" id="ARBA00035387"/>
    </source>
</evidence>
<dbReference type="SUPFAM" id="SSF52166">
    <property type="entry name" value="Ribosomal protein L4"/>
    <property type="match status" value="1"/>
</dbReference>
<evidence type="ECO:0000256" key="1">
    <source>
        <dbReference type="ARBA" id="ARBA00004083"/>
    </source>
</evidence>